<dbReference type="InterPro" id="IPR048094">
    <property type="entry name" value="YghX_hydrolase-like"/>
</dbReference>
<dbReference type="Pfam" id="PF01738">
    <property type="entry name" value="DLH"/>
    <property type="match status" value="1"/>
</dbReference>
<feature type="domain" description="Dienelactone hydrolase" evidence="1">
    <location>
        <begin position="91"/>
        <end position="303"/>
    </location>
</feature>
<dbReference type="AlphaFoldDB" id="A0A8J6YT22"/>
<dbReference type="InterPro" id="IPR029058">
    <property type="entry name" value="AB_hydrolase_fold"/>
</dbReference>
<reference evidence="3" key="1">
    <citation type="submission" date="2020-09" db="EMBL/GenBank/DDBJ databases">
        <title>A novel bacterium of genus Mangrovicoccus, isolated from South China Sea.</title>
        <authorList>
            <person name="Huang H."/>
            <person name="Mo K."/>
            <person name="Hu Y."/>
        </authorList>
    </citation>
    <scope>NUCLEOTIDE SEQUENCE</scope>
    <source>
        <strain evidence="3">HB182678</strain>
    </source>
</reference>
<protein>
    <submittedName>
        <fullName evidence="3">Dienelactone hydrolase family protein</fullName>
    </submittedName>
</protein>
<keyword evidence="4" id="KW-1185">Reference proteome</keyword>
<comment type="caution">
    <text evidence="3">The sequence shown here is derived from an EMBL/GenBank/DDBJ whole genome shotgun (WGS) entry which is preliminary data.</text>
</comment>
<sequence>MDQKVQPPRMTAADFDQRLLDLYDYYAHGRITKREFLDRAGKYAVGGVTALALLEMLSPDYALAQQVQFTDPDIFPEYVEYDSPQGHGTVRGYLVRPAREGAAIADPLPAVLVVHENRGLNPYIEDVARRLAKAGYMALAPDGLSSVGGYPGNDTEGRALQATVDGTKLMNDFFAGFEHLTGRGDGTGKVGCVGFCYGGGVCNALAVAYPELGASVPYYGRQAAAEDVPRIEAPLLLQYAELDTRINEGWPAYEAALKAAGKTYEAHVYPGVNHGFHNDSTPRYDAAAAELSWQRTLDWFAAHLS</sequence>
<proteinExistence type="predicted"/>
<dbReference type="InterPro" id="IPR002925">
    <property type="entry name" value="Dienelactn_hydro"/>
</dbReference>
<dbReference type="SUPFAM" id="SSF53474">
    <property type="entry name" value="alpha/beta-Hydrolases"/>
    <property type="match status" value="1"/>
</dbReference>
<dbReference type="Proteomes" id="UP000609121">
    <property type="component" value="Unassembled WGS sequence"/>
</dbReference>
<evidence type="ECO:0000313" key="3">
    <source>
        <dbReference type="EMBL" id="MBE3637277.1"/>
    </source>
</evidence>
<dbReference type="GO" id="GO:0016787">
    <property type="term" value="F:hydrolase activity"/>
    <property type="evidence" value="ECO:0007669"/>
    <property type="project" value="UniProtKB-KW"/>
</dbReference>
<name>A0A8J6YT22_9RHOB</name>
<dbReference type="PANTHER" id="PTHR46623">
    <property type="entry name" value="CARBOXYMETHYLENEBUTENOLIDASE-RELATED"/>
    <property type="match status" value="1"/>
</dbReference>
<feature type="domain" description="YqhI" evidence="2">
    <location>
        <begin position="8"/>
        <end position="42"/>
    </location>
</feature>
<evidence type="ECO:0000259" key="1">
    <source>
        <dbReference type="Pfam" id="PF01738"/>
    </source>
</evidence>
<gene>
    <name evidence="3" type="ORF">ICN82_03560</name>
</gene>
<evidence type="ECO:0000259" key="2">
    <source>
        <dbReference type="Pfam" id="PF23678"/>
    </source>
</evidence>
<dbReference type="InterPro" id="IPR057802">
    <property type="entry name" value="YqhI_dom"/>
</dbReference>
<dbReference type="Pfam" id="PF23678">
    <property type="entry name" value="YqhI"/>
    <property type="match status" value="1"/>
</dbReference>
<accession>A0A8J6YT22</accession>
<dbReference type="Gene3D" id="3.40.50.1820">
    <property type="entry name" value="alpha/beta hydrolase"/>
    <property type="match status" value="1"/>
</dbReference>
<dbReference type="NCBIfam" id="NF041440">
    <property type="entry name" value="hydrolase_YghX"/>
    <property type="match status" value="1"/>
</dbReference>
<dbReference type="RefSeq" id="WP_193179689.1">
    <property type="nucleotide sequence ID" value="NZ_JACVXA010000007.1"/>
</dbReference>
<organism evidence="3 4">
    <name type="scientific">Mangrovicoccus algicola</name>
    <dbReference type="NCBI Taxonomy" id="2771008"/>
    <lineage>
        <taxon>Bacteria</taxon>
        <taxon>Pseudomonadati</taxon>
        <taxon>Pseudomonadota</taxon>
        <taxon>Alphaproteobacteria</taxon>
        <taxon>Rhodobacterales</taxon>
        <taxon>Paracoccaceae</taxon>
        <taxon>Mangrovicoccus</taxon>
    </lineage>
</organism>
<evidence type="ECO:0000313" key="4">
    <source>
        <dbReference type="Proteomes" id="UP000609121"/>
    </source>
</evidence>
<dbReference type="PANTHER" id="PTHR46623:SF6">
    <property type="entry name" value="ALPHA_BETA-HYDROLASES SUPERFAMILY PROTEIN"/>
    <property type="match status" value="1"/>
</dbReference>
<keyword evidence="3" id="KW-0378">Hydrolase</keyword>
<dbReference type="EMBL" id="JACVXA010000007">
    <property type="protein sequence ID" value="MBE3637277.1"/>
    <property type="molecule type" value="Genomic_DNA"/>
</dbReference>
<dbReference type="InterPro" id="IPR051049">
    <property type="entry name" value="Dienelactone_hydrolase-like"/>
</dbReference>